<dbReference type="Gene3D" id="3.40.710.10">
    <property type="entry name" value="DD-peptidase/beta-lactamase superfamily"/>
    <property type="match status" value="1"/>
</dbReference>
<evidence type="ECO:0000259" key="2">
    <source>
        <dbReference type="Pfam" id="PF00144"/>
    </source>
</evidence>
<evidence type="ECO:0000259" key="3">
    <source>
        <dbReference type="Pfam" id="PF11954"/>
    </source>
</evidence>
<dbReference type="Pfam" id="PF11954">
    <property type="entry name" value="DUF3471"/>
    <property type="match status" value="1"/>
</dbReference>
<comment type="caution">
    <text evidence="4">The sequence shown here is derived from an EMBL/GenBank/DDBJ whole genome shotgun (WGS) entry which is preliminary data.</text>
</comment>
<accession>A0ABW5UEV3</accession>
<dbReference type="InterPro" id="IPR021860">
    <property type="entry name" value="Peptidase_S12_Pab87-rel_C"/>
</dbReference>
<gene>
    <name evidence="4" type="ORF">ACFSQ6_10405</name>
</gene>
<dbReference type="PANTHER" id="PTHR46825">
    <property type="entry name" value="D-ALANYL-D-ALANINE-CARBOXYPEPTIDASE/ENDOPEPTIDASE AMPH"/>
    <property type="match status" value="1"/>
</dbReference>
<dbReference type="Gene3D" id="2.40.128.600">
    <property type="match status" value="1"/>
</dbReference>
<feature type="domain" description="Peptidase S12 Pab87-related C-terminal" evidence="3">
    <location>
        <begin position="411"/>
        <end position="507"/>
    </location>
</feature>
<evidence type="ECO:0000256" key="1">
    <source>
        <dbReference type="SAM" id="SignalP"/>
    </source>
</evidence>
<dbReference type="Proteomes" id="UP001597418">
    <property type="component" value="Unassembled WGS sequence"/>
</dbReference>
<keyword evidence="5" id="KW-1185">Reference proteome</keyword>
<reference evidence="5" key="1">
    <citation type="journal article" date="2019" name="Int. J. Syst. Evol. Microbiol.">
        <title>The Global Catalogue of Microorganisms (GCM) 10K type strain sequencing project: providing services to taxonomists for standard genome sequencing and annotation.</title>
        <authorList>
            <consortium name="The Broad Institute Genomics Platform"/>
            <consortium name="The Broad Institute Genome Sequencing Center for Infectious Disease"/>
            <person name="Wu L."/>
            <person name="Ma J."/>
        </authorList>
    </citation>
    <scope>NUCLEOTIDE SEQUENCE [LARGE SCALE GENOMIC DNA]</scope>
    <source>
        <strain evidence="5">KCTC 42247</strain>
    </source>
</reference>
<dbReference type="EMBL" id="JBHUMB010000013">
    <property type="protein sequence ID" value="MFD2743805.1"/>
    <property type="molecule type" value="Genomic_DNA"/>
</dbReference>
<dbReference type="RefSeq" id="WP_380884787.1">
    <property type="nucleotide sequence ID" value="NZ_JBHUMB010000013.1"/>
</dbReference>
<protein>
    <submittedName>
        <fullName evidence="4">Serine hydrolase</fullName>
    </submittedName>
</protein>
<evidence type="ECO:0000313" key="5">
    <source>
        <dbReference type="Proteomes" id="UP001597418"/>
    </source>
</evidence>
<dbReference type="PANTHER" id="PTHR46825:SF15">
    <property type="entry name" value="BETA-LACTAMASE-RELATED DOMAIN-CONTAINING PROTEIN"/>
    <property type="match status" value="1"/>
</dbReference>
<organism evidence="4 5">
    <name type="scientific">Sphingobacterium populi</name>
    <dbReference type="NCBI Taxonomy" id="1812824"/>
    <lineage>
        <taxon>Bacteria</taxon>
        <taxon>Pseudomonadati</taxon>
        <taxon>Bacteroidota</taxon>
        <taxon>Sphingobacteriia</taxon>
        <taxon>Sphingobacteriales</taxon>
        <taxon>Sphingobacteriaceae</taxon>
        <taxon>Sphingobacterium</taxon>
    </lineage>
</organism>
<keyword evidence="4" id="KW-0378">Hydrolase</keyword>
<feature type="domain" description="Beta-lactamase-related" evidence="2">
    <location>
        <begin position="40"/>
        <end position="373"/>
    </location>
</feature>
<sequence>MSSKHHSLIIGAVLAALLLLVCSIATKAQTTTSVDWSAMDSVLEKVREDYHVAGFSVAVVQKDSLLYSKGFGFSNYEDKLPATPQTLYAIGSSTKAFTAGLIGKIFGDSLSLDDKITQHLPALRFQDGRESQVTVRDLMAHRTGLSRYDLSWYLFNTSNRDSLLARVQYMKPTADLRTTYFYNNFMYLAQGMIAEKMTGKSWEDNIRTHFFNPLGMSQSNLSIAAMKADKNAALGYTVDDNKNITYMPYYNINGMGPAGSINSSVAEMANWLKVWLNGGKFNGQQILPASYVQEAMSSQMVMAASLPTSKRPDLHFANYGLGWMTASYRGHYRVEHGGNIDGFSASVAFFPSDSVGIVVLTNQNGSDVPGVVRNLISDQLLGLSYVNWNTRGVEQDSAETEIKPLEEDLKQVKGTKPSHLLADYVGQYHHPAYGQLEIRFENGVLKTHLATKEHSLEHYHYDTFTLRERSTDKEKKQDDDEAQKITFHTDFDGNIKSAEIDLPESFEFARKPAAKEVSTKDIAAYVGQYIVGNMKITITAKDGIIYMDVPGQKNYETVSQGNHNFKIKDLAGFAIRFEIDETSARATNLYAIQPNGTFVAKRINE</sequence>
<dbReference type="GO" id="GO:0016787">
    <property type="term" value="F:hydrolase activity"/>
    <property type="evidence" value="ECO:0007669"/>
    <property type="project" value="UniProtKB-KW"/>
</dbReference>
<dbReference type="InterPro" id="IPR012338">
    <property type="entry name" value="Beta-lactam/transpept-like"/>
</dbReference>
<name>A0ABW5UEV3_9SPHI</name>
<feature type="signal peptide" evidence="1">
    <location>
        <begin position="1"/>
        <end position="28"/>
    </location>
</feature>
<dbReference type="InterPro" id="IPR050491">
    <property type="entry name" value="AmpC-like"/>
</dbReference>
<dbReference type="Pfam" id="PF00144">
    <property type="entry name" value="Beta-lactamase"/>
    <property type="match status" value="1"/>
</dbReference>
<feature type="chain" id="PRO_5045616002" evidence="1">
    <location>
        <begin position="29"/>
        <end position="605"/>
    </location>
</feature>
<evidence type="ECO:0000313" key="4">
    <source>
        <dbReference type="EMBL" id="MFD2743805.1"/>
    </source>
</evidence>
<keyword evidence="1" id="KW-0732">Signal</keyword>
<dbReference type="InterPro" id="IPR001466">
    <property type="entry name" value="Beta-lactam-related"/>
</dbReference>
<dbReference type="SUPFAM" id="SSF56601">
    <property type="entry name" value="beta-lactamase/transpeptidase-like"/>
    <property type="match status" value="1"/>
</dbReference>
<proteinExistence type="predicted"/>